<dbReference type="AlphaFoldDB" id="A0A6J4K3Z3"/>
<sequence>GTRTHLGGGRQPDRGHADLDDAAGRRLRRDHRRRRRGSDLKGHPRAARPHPAGRGAAQAERLPGLPHPQARAGEQPHPGHHAHRQEPAVRPLLGHEAGGRRIRHQALPAGGARRQRPAAPV</sequence>
<feature type="non-terminal residue" evidence="2">
    <location>
        <position position="121"/>
    </location>
</feature>
<reference evidence="2" key="1">
    <citation type="submission" date="2020-02" db="EMBL/GenBank/DDBJ databases">
        <authorList>
            <person name="Meier V. D."/>
        </authorList>
    </citation>
    <scope>NUCLEOTIDE SEQUENCE</scope>
    <source>
        <strain evidence="2">AVDCRST_MAG77</strain>
    </source>
</reference>
<feature type="compositionally biased region" description="Gly residues" evidence="1">
    <location>
        <begin position="1"/>
        <end position="10"/>
    </location>
</feature>
<protein>
    <submittedName>
        <fullName evidence="2">Uncharacterized protein</fullName>
    </submittedName>
</protein>
<feature type="compositionally biased region" description="Basic residues" evidence="1">
    <location>
        <begin position="25"/>
        <end position="36"/>
    </location>
</feature>
<feature type="compositionally biased region" description="Basic and acidic residues" evidence="1">
    <location>
        <begin position="11"/>
        <end position="24"/>
    </location>
</feature>
<feature type="non-terminal residue" evidence="2">
    <location>
        <position position="1"/>
    </location>
</feature>
<organism evidence="2">
    <name type="scientific">uncultured Chloroflexota bacterium</name>
    <dbReference type="NCBI Taxonomy" id="166587"/>
    <lineage>
        <taxon>Bacteria</taxon>
        <taxon>Bacillati</taxon>
        <taxon>Chloroflexota</taxon>
        <taxon>environmental samples</taxon>
    </lineage>
</organism>
<gene>
    <name evidence="2" type="ORF">AVDCRST_MAG77-5091</name>
</gene>
<proteinExistence type="predicted"/>
<evidence type="ECO:0000256" key="1">
    <source>
        <dbReference type="SAM" id="MobiDB-lite"/>
    </source>
</evidence>
<feature type="region of interest" description="Disordered" evidence="1">
    <location>
        <begin position="1"/>
        <end position="121"/>
    </location>
</feature>
<evidence type="ECO:0000313" key="2">
    <source>
        <dbReference type="EMBL" id="CAA9295205.1"/>
    </source>
</evidence>
<accession>A0A6J4K3Z3</accession>
<name>A0A6J4K3Z3_9CHLR</name>
<dbReference type="EMBL" id="CADCTC010000266">
    <property type="protein sequence ID" value="CAA9295205.1"/>
    <property type="molecule type" value="Genomic_DNA"/>
</dbReference>